<organism evidence="3 4">
    <name type="scientific">Saponaria officinalis</name>
    <name type="common">Common soapwort</name>
    <name type="synonym">Lychnis saponaria</name>
    <dbReference type="NCBI Taxonomy" id="3572"/>
    <lineage>
        <taxon>Eukaryota</taxon>
        <taxon>Viridiplantae</taxon>
        <taxon>Streptophyta</taxon>
        <taxon>Embryophyta</taxon>
        <taxon>Tracheophyta</taxon>
        <taxon>Spermatophyta</taxon>
        <taxon>Magnoliopsida</taxon>
        <taxon>eudicotyledons</taxon>
        <taxon>Gunneridae</taxon>
        <taxon>Pentapetalae</taxon>
        <taxon>Caryophyllales</taxon>
        <taxon>Caryophyllaceae</taxon>
        <taxon>Caryophylleae</taxon>
        <taxon>Saponaria</taxon>
    </lineage>
</organism>
<dbReference type="PANTHER" id="PTHR35499">
    <property type="entry name" value="OS05G0128300 PROTEIN"/>
    <property type="match status" value="1"/>
</dbReference>
<dbReference type="PANTHER" id="PTHR35499:SF1">
    <property type="entry name" value="DUF3741 DOMAIN-CONTAINING PROTEIN"/>
    <property type="match status" value="1"/>
</dbReference>
<evidence type="ECO:0000313" key="3">
    <source>
        <dbReference type="EMBL" id="KAK9755768.1"/>
    </source>
</evidence>
<gene>
    <name evidence="3" type="ORF">RND81_01G049100</name>
</gene>
<keyword evidence="4" id="KW-1185">Reference proteome</keyword>
<feature type="region of interest" description="Disordered" evidence="1">
    <location>
        <begin position="123"/>
        <end position="148"/>
    </location>
</feature>
<name>A0AAW1NBJ5_SAPOF</name>
<feature type="domain" description="DUF3741" evidence="2">
    <location>
        <begin position="45"/>
        <end position="63"/>
    </location>
</feature>
<evidence type="ECO:0000256" key="1">
    <source>
        <dbReference type="SAM" id="MobiDB-lite"/>
    </source>
</evidence>
<dbReference type="InterPro" id="IPR032795">
    <property type="entry name" value="DUF3741-assoc"/>
</dbReference>
<dbReference type="Pfam" id="PF14383">
    <property type="entry name" value="VARLMGL"/>
    <property type="match status" value="1"/>
</dbReference>
<protein>
    <recommendedName>
        <fullName evidence="2">DUF3741 domain-containing protein</fullName>
    </recommendedName>
</protein>
<feature type="region of interest" description="Disordered" evidence="1">
    <location>
        <begin position="278"/>
        <end position="312"/>
    </location>
</feature>
<accession>A0AAW1NBJ5</accession>
<feature type="compositionally biased region" description="Basic and acidic residues" evidence="1">
    <location>
        <begin position="288"/>
        <end position="301"/>
    </location>
</feature>
<evidence type="ECO:0000259" key="2">
    <source>
        <dbReference type="Pfam" id="PF14383"/>
    </source>
</evidence>
<dbReference type="AlphaFoldDB" id="A0AAW1NBJ5"/>
<dbReference type="EMBL" id="JBDFQZ010000001">
    <property type="protein sequence ID" value="KAK9755768.1"/>
    <property type="molecule type" value="Genomic_DNA"/>
</dbReference>
<proteinExistence type="predicted"/>
<reference evidence="3" key="1">
    <citation type="submission" date="2024-03" db="EMBL/GenBank/DDBJ databases">
        <title>WGS assembly of Saponaria officinalis var. Norfolk2.</title>
        <authorList>
            <person name="Jenkins J."/>
            <person name="Shu S."/>
            <person name="Grimwood J."/>
            <person name="Barry K."/>
            <person name="Goodstein D."/>
            <person name="Schmutz J."/>
            <person name="Leebens-Mack J."/>
            <person name="Osbourn A."/>
        </authorList>
    </citation>
    <scope>NUCLEOTIDE SEQUENCE [LARGE SCALE GENOMIC DNA]</scope>
    <source>
        <strain evidence="3">JIC</strain>
    </source>
</reference>
<comment type="caution">
    <text evidence="3">The sequence shown here is derived from an EMBL/GenBank/DDBJ whole genome shotgun (WGS) entry which is preliminary data.</text>
</comment>
<feature type="compositionally biased region" description="Basic residues" evidence="1">
    <location>
        <begin position="132"/>
        <end position="142"/>
    </location>
</feature>
<dbReference type="Proteomes" id="UP001443914">
    <property type="component" value="Unassembled WGS sequence"/>
</dbReference>
<evidence type="ECO:0000313" key="4">
    <source>
        <dbReference type="Proteomes" id="UP001443914"/>
    </source>
</evidence>
<sequence>MKFNNSSSLGCFTGFLSKILCTKAHPTYPSSESETRIQFQKTVDGSATPNVVARLMGLEFMPEISSNCEKNCNSGDFRAETEDMQGKNRRVKMSFSFSETQNYFEIENDDFFVLRFDNNSQKNKKVSNFGQNKKRKCRRKQRVNRDEQGKNRVFSDEERVNLMILPHNCQIFDNDLDLSKKSSNLSQFKEKISGKNEEQGKNRVFSDTERVNLKNLPHNCQIFNTDFEFSKKSYHLSQFKENISEKNEEMSEVEVESELENCSPVSVLDDSEFISDHEVTVSSNSAEEDAKSRGSECDKESQSSINEIQTEENEEKNIGLRRKYYKKHENLEMFRKICRFAEDEINNLNWKYRGMFCAQEFEEIILNFSLQIFEQLINELVDQLIEI</sequence>